<evidence type="ECO:0000313" key="3">
    <source>
        <dbReference type="EMBL" id="KAJ6824705.1"/>
    </source>
</evidence>
<reference evidence="2" key="1">
    <citation type="journal article" date="2023" name="GigaByte">
        <title>Genome assembly of the bearded iris, Iris pallida Lam.</title>
        <authorList>
            <person name="Bruccoleri R.E."/>
            <person name="Oakeley E.J."/>
            <person name="Faust A.M.E."/>
            <person name="Altorfer M."/>
            <person name="Dessus-Babus S."/>
            <person name="Burckhardt D."/>
            <person name="Oertli M."/>
            <person name="Naumann U."/>
            <person name="Petersen F."/>
            <person name="Wong J."/>
        </authorList>
    </citation>
    <scope>NUCLEOTIDE SEQUENCE</scope>
    <source>
        <strain evidence="2">GSM-AAB239-AS_SAM_17_03QT</strain>
    </source>
</reference>
<dbReference type="Proteomes" id="UP001140949">
    <property type="component" value="Unassembled WGS sequence"/>
</dbReference>
<dbReference type="AlphaFoldDB" id="A0AAX6G5I5"/>
<feature type="region of interest" description="Disordered" evidence="1">
    <location>
        <begin position="1"/>
        <end position="20"/>
    </location>
</feature>
<dbReference type="EMBL" id="JANAVB010021800">
    <property type="protein sequence ID" value="KAJ6824705.1"/>
    <property type="molecule type" value="Genomic_DNA"/>
</dbReference>
<dbReference type="EMBL" id="JANAVB010022875">
    <property type="protein sequence ID" value="KAJ6823431.1"/>
    <property type="molecule type" value="Genomic_DNA"/>
</dbReference>
<evidence type="ECO:0000313" key="2">
    <source>
        <dbReference type="EMBL" id="KAJ6823431.1"/>
    </source>
</evidence>
<evidence type="ECO:0008006" key="5">
    <source>
        <dbReference type="Google" id="ProtNLM"/>
    </source>
</evidence>
<proteinExistence type="predicted"/>
<keyword evidence="4" id="KW-1185">Reference proteome</keyword>
<organism evidence="2 4">
    <name type="scientific">Iris pallida</name>
    <name type="common">Sweet iris</name>
    <dbReference type="NCBI Taxonomy" id="29817"/>
    <lineage>
        <taxon>Eukaryota</taxon>
        <taxon>Viridiplantae</taxon>
        <taxon>Streptophyta</taxon>
        <taxon>Embryophyta</taxon>
        <taxon>Tracheophyta</taxon>
        <taxon>Spermatophyta</taxon>
        <taxon>Magnoliopsida</taxon>
        <taxon>Liliopsida</taxon>
        <taxon>Asparagales</taxon>
        <taxon>Iridaceae</taxon>
        <taxon>Iridoideae</taxon>
        <taxon>Irideae</taxon>
        <taxon>Iris</taxon>
    </lineage>
</organism>
<name>A0AAX6G5I5_IRIPA</name>
<gene>
    <name evidence="3" type="ORF">M6B38_379410</name>
    <name evidence="2" type="ORF">M6B38_384245</name>
</gene>
<evidence type="ECO:0000313" key="4">
    <source>
        <dbReference type="Proteomes" id="UP001140949"/>
    </source>
</evidence>
<accession>A0AAX6G5I5</accession>
<comment type="caution">
    <text evidence="2">The sequence shown here is derived from an EMBL/GenBank/DDBJ whole genome shotgun (WGS) entry which is preliminary data.</text>
</comment>
<feature type="compositionally biased region" description="Basic and acidic residues" evidence="1">
    <location>
        <begin position="171"/>
        <end position="180"/>
    </location>
</feature>
<evidence type="ECO:0000256" key="1">
    <source>
        <dbReference type="SAM" id="MobiDB-lite"/>
    </source>
</evidence>
<feature type="region of interest" description="Disordered" evidence="1">
    <location>
        <begin position="171"/>
        <end position="196"/>
    </location>
</feature>
<reference evidence="2" key="2">
    <citation type="submission" date="2023-04" db="EMBL/GenBank/DDBJ databases">
        <authorList>
            <person name="Bruccoleri R.E."/>
            <person name="Oakeley E.J."/>
            <person name="Faust A.-M."/>
            <person name="Dessus-Babus S."/>
            <person name="Altorfer M."/>
            <person name="Burckhardt D."/>
            <person name="Oertli M."/>
            <person name="Naumann U."/>
            <person name="Petersen F."/>
            <person name="Wong J."/>
        </authorList>
    </citation>
    <scope>NUCLEOTIDE SEQUENCE</scope>
    <source>
        <strain evidence="2">GSM-AAB239-AS_SAM_17_03QT</strain>
        <tissue evidence="2">Leaf</tissue>
    </source>
</reference>
<sequence length="439" mass="50208">METVTVAHLHGQNTPTKMSRTRSLDQLAAAAGATPTTGYEPTCKLRRTQSATDIKDSLYHLEHSHDYRSTEGDSSTMESNLQMTQDMECGMCMCRIDALHDYEGGSSKVSKMFEGRVCRNCREIAEYHPDFGSRESFLTIEDYESIRKRAEMQLRIDQLCRSLPEISFERKKLEERDSTGEKPSSGNLSSKDEDEFDSDDSFEEIYHIPTVQGWFKLLTSKQQGKNGDEAILALVAQVKEREMSESSFNIYTKGFYRREDRSSRQGAVLRDFHNMPIAAWSSIDSDVESITPLHNELKGLSLGLKMAIQYQVTNFYIHCQSPMILYILGARICHCGEENFHTCRKCILPKVRGKEETFQLLLEIYPLVEQLNLSRHDLCYIDGEDNKAARWMAELGEDRKMDLSEIKKHGSLSEILYKDVFECFDDCSIKLCSYPELGA</sequence>
<protein>
    <recommendedName>
        <fullName evidence="5">RNase H type-1 domain-containing protein</fullName>
    </recommendedName>
</protein>